<feature type="region of interest" description="Disordered" evidence="1">
    <location>
        <begin position="89"/>
        <end position="113"/>
    </location>
</feature>
<evidence type="ECO:0000313" key="2">
    <source>
        <dbReference type="EMBL" id="KAK3774500.1"/>
    </source>
</evidence>
<dbReference type="EMBL" id="JAWDGP010003406">
    <property type="protein sequence ID" value="KAK3774500.1"/>
    <property type="molecule type" value="Genomic_DNA"/>
</dbReference>
<evidence type="ECO:0000256" key="1">
    <source>
        <dbReference type="SAM" id="MobiDB-lite"/>
    </source>
</evidence>
<dbReference type="AlphaFoldDB" id="A0AAE0ZRY6"/>
<proteinExistence type="predicted"/>
<name>A0AAE0ZRY6_9GAST</name>
<accession>A0AAE0ZRY6</accession>
<keyword evidence="3" id="KW-1185">Reference proteome</keyword>
<sequence length="113" mass="13000">MIFSFYGQCLRYEARSQFWLSVKRRNEWSVSTWVEGQRGPEGDNLDHRRLFPSSTQNEVTRVLSSSTNTHFRPNFANTYIHGTSGFATAPEVTPWRPSQNGWDSSRGDNRGPT</sequence>
<organism evidence="2 3">
    <name type="scientific">Elysia crispata</name>
    <name type="common">lettuce slug</name>
    <dbReference type="NCBI Taxonomy" id="231223"/>
    <lineage>
        <taxon>Eukaryota</taxon>
        <taxon>Metazoa</taxon>
        <taxon>Spiralia</taxon>
        <taxon>Lophotrochozoa</taxon>
        <taxon>Mollusca</taxon>
        <taxon>Gastropoda</taxon>
        <taxon>Heterobranchia</taxon>
        <taxon>Euthyneura</taxon>
        <taxon>Panpulmonata</taxon>
        <taxon>Sacoglossa</taxon>
        <taxon>Placobranchoidea</taxon>
        <taxon>Plakobranchidae</taxon>
        <taxon>Elysia</taxon>
    </lineage>
</organism>
<reference evidence="2" key="1">
    <citation type="journal article" date="2023" name="G3 (Bethesda)">
        <title>A reference genome for the long-term kleptoplast-retaining sea slug Elysia crispata morphotype clarki.</title>
        <authorList>
            <person name="Eastman K.E."/>
            <person name="Pendleton A.L."/>
            <person name="Shaikh M.A."/>
            <person name="Suttiyut T."/>
            <person name="Ogas R."/>
            <person name="Tomko P."/>
            <person name="Gavelis G."/>
            <person name="Widhalm J.R."/>
            <person name="Wisecaver J.H."/>
        </authorList>
    </citation>
    <scope>NUCLEOTIDE SEQUENCE</scope>
    <source>
        <strain evidence="2">ECLA1</strain>
    </source>
</reference>
<evidence type="ECO:0000313" key="3">
    <source>
        <dbReference type="Proteomes" id="UP001283361"/>
    </source>
</evidence>
<comment type="caution">
    <text evidence="2">The sequence shown here is derived from an EMBL/GenBank/DDBJ whole genome shotgun (WGS) entry which is preliminary data.</text>
</comment>
<protein>
    <submittedName>
        <fullName evidence="2">Uncharacterized protein</fullName>
    </submittedName>
</protein>
<gene>
    <name evidence="2" type="ORF">RRG08_049436</name>
</gene>
<dbReference type="Proteomes" id="UP001283361">
    <property type="component" value="Unassembled WGS sequence"/>
</dbReference>